<dbReference type="PANTHER" id="PTHR13343:SF22">
    <property type="entry name" value="GLUTAMYL-TRNA REDUCTASE-BINDING PROTEIN, CHLOROPLASTIC"/>
    <property type="match status" value="1"/>
</dbReference>
<feature type="domain" description="DUF2470" evidence="2">
    <location>
        <begin position="229"/>
        <end position="301"/>
    </location>
</feature>
<dbReference type="PANTHER" id="PTHR13343">
    <property type="entry name" value="CREG1 PROTEIN"/>
    <property type="match status" value="1"/>
</dbReference>
<dbReference type="Proteomes" id="UP000626092">
    <property type="component" value="Unassembled WGS sequence"/>
</dbReference>
<keyword evidence="4" id="KW-1185">Reference proteome</keyword>
<evidence type="ECO:0000259" key="2">
    <source>
        <dbReference type="Pfam" id="PF10615"/>
    </source>
</evidence>
<organism evidence="3 4">
    <name type="scientific">Rhododendron simsii</name>
    <name type="common">Sims's rhododendron</name>
    <dbReference type="NCBI Taxonomy" id="118357"/>
    <lineage>
        <taxon>Eukaryota</taxon>
        <taxon>Viridiplantae</taxon>
        <taxon>Streptophyta</taxon>
        <taxon>Embryophyta</taxon>
        <taxon>Tracheophyta</taxon>
        <taxon>Spermatophyta</taxon>
        <taxon>Magnoliopsida</taxon>
        <taxon>eudicotyledons</taxon>
        <taxon>Gunneridae</taxon>
        <taxon>Pentapetalae</taxon>
        <taxon>asterids</taxon>
        <taxon>Ericales</taxon>
        <taxon>Ericaceae</taxon>
        <taxon>Ericoideae</taxon>
        <taxon>Rhodoreae</taxon>
        <taxon>Rhododendron</taxon>
    </lineage>
</organism>
<gene>
    <name evidence="3" type="ORF">RHSIM_Rhsim12G0214300</name>
</gene>
<protein>
    <recommendedName>
        <fullName evidence="2">DUF2470 domain-containing protein</fullName>
    </recommendedName>
</protein>
<dbReference type="OrthoDB" id="2138282at2759"/>
<evidence type="ECO:0000313" key="3">
    <source>
        <dbReference type="EMBL" id="KAF7124555.1"/>
    </source>
</evidence>
<sequence length="335" mass="38262">MFQQSQSLTSRLPLSIFLSTQSSKLSLSLSKTTDTPNFNPSRRSYPSRKSSFQTLKCSVSSVVSEPTHLESTNNHHKPFPAEVSRTIMELTSVGTLSTLLTQDDAWPLGIGVRFAVDAQGTPILCLNDSNRQFSLDRRSSLHVQLGQSRLRTPQCTIQGSLDKPEDRMLLKKLCTTWEKRFGEEVNDDLIYIVAVERVFQMDDFTEDGVWVTSSDYKLANPDPLRDFAERIVNEINTHNREDVHRFCNIFVDVDFQVTEAKMVWVDRFGFDMRLTSPQSGIFEARIPFPREVTDEKGVKSSFNGMSQLAWEVEKNYHVPDFKKVKQLKKIACRGH</sequence>
<evidence type="ECO:0000256" key="1">
    <source>
        <dbReference type="SAM" id="MobiDB-lite"/>
    </source>
</evidence>
<reference evidence="3" key="1">
    <citation type="submission" date="2019-11" db="EMBL/GenBank/DDBJ databases">
        <authorList>
            <person name="Liu Y."/>
            <person name="Hou J."/>
            <person name="Li T.-Q."/>
            <person name="Guan C.-H."/>
            <person name="Wu X."/>
            <person name="Wu H.-Z."/>
            <person name="Ling F."/>
            <person name="Zhang R."/>
            <person name="Shi X.-G."/>
            <person name="Ren J.-P."/>
            <person name="Chen E.-F."/>
            <person name="Sun J.-M."/>
        </authorList>
    </citation>
    <scope>NUCLEOTIDE SEQUENCE</scope>
    <source>
        <strain evidence="3">Adult_tree_wgs_1</strain>
        <tissue evidence="3">Leaves</tissue>
    </source>
</reference>
<evidence type="ECO:0000313" key="4">
    <source>
        <dbReference type="Proteomes" id="UP000626092"/>
    </source>
</evidence>
<dbReference type="FunFam" id="2.30.110.10:FF:000015">
    <property type="entry name" value="Glutamyl-tRNA reductase-binding protein, chloroplastic"/>
    <property type="match status" value="1"/>
</dbReference>
<dbReference type="InterPro" id="IPR019595">
    <property type="entry name" value="DUF2470"/>
</dbReference>
<dbReference type="Pfam" id="PF10615">
    <property type="entry name" value="DUF2470"/>
    <property type="match status" value="1"/>
</dbReference>
<comment type="caution">
    <text evidence="3">The sequence shown here is derived from an EMBL/GenBank/DDBJ whole genome shotgun (WGS) entry which is preliminary data.</text>
</comment>
<dbReference type="InterPro" id="IPR012349">
    <property type="entry name" value="Split_barrel_FMN-bd"/>
</dbReference>
<name>A0A834G444_RHOSS</name>
<dbReference type="Gene3D" id="3.20.180.10">
    <property type="entry name" value="PNP-oxidase-like"/>
    <property type="match status" value="1"/>
</dbReference>
<dbReference type="AlphaFoldDB" id="A0A834G444"/>
<dbReference type="GO" id="GO:0009507">
    <property type="term" value="C:chloroplast"/>
    <property type="evidence" value="ECO:0007669"/>
    <property type="project" value="TreeGrafter"/>
</dbReference>
<proteinExistence type="predicted"/>
<dbReference type="InterPro" id="IPR037119">
    <property type="entry name" value="Haem_oxidase_HugZ-like_sf"/>
</dbReference>
<accession>A0A834G444</accession>
<feature type="region of interest" description="Disordered" evidence="1">
    <location>
        <begin position="29"/>
        <end position="50"/>
    </location>
</feature>
<dbReference type="EMBL" id="WJXA01000012">
    <property type="protein sequence ID" value="KAF7124555.1"/>
    <property type="molecule type" value="Genomic_DNA"/>
</dbReference>
<dbReference type="SUPFAM" id="SSF50475">
    <property type="entry name" value="FMN-binding split barrel"/>
    <property type="match status" value="1"/>
</dbReference>
<dbReference type="Gene3D" id="2.30.110.10">
    <property type="entry name" value="Electron Transport, Fmn-binding Protein, Chain A"/>
    <property type="match status" value="1"/>
</dbReference>